<dbReference type="EMBL" id="MU853419">
    <property type="protein sequence ID" value="KAK4132101.1"/>
    <property type="molecule type" value="Genomic_DNA"/>
</dbReference>
<reference evidence="1" key="1">
    <citation type="journal article" date="2023" name="Mol. Phylogenet. Evol.">
        <title>Genome-scale phylogeny and comparative genomics of the fungal order Sordariales.</title>
        <authorList>
            <person name="Hensen N."/>
            <person name="Bonometti L."/>
            <person name="Westerberg I."/>
            <person name="Brannstrom I.O."/>
            <person name="Guillou S."/>
            <person name="Cros-Aarteil S."/>
            <person name="Calhoun S."/>
            <person name="Haridas S."/>
            <person name="Kuo A."/>
            <person name="Mondo S."/>
            <person name="Pangilinan J."/>
            <person name="Riley R."/>
            <person name="LaButti K."/>
            <person name="Andreopoulos B."/>
            <person name="Lipzen A."/>
            <person name="Chen C."/>
            <person name="Yan M."/>
            <person name="Daum C."/>
            <person name="Ng V."/>
            <person name="Clum A."/>
            <person name="Steindorff A."/>
            <person name="Ohm R.A."/>
            <person name="Martin F."/>
            <person name="Silar P."/>
            <person name="Natvig D.O."/>
            <person name="Lalanne C."/>
            <person name="Gautier V."/>
            <person name="Ament-Velasquez S.L."/>
            <person name="Kruys A."/>
            <person name="Hutchinson M.I."/>
            <person name="Powell A.J."/>
            <person name="Barry K."/>
            <person name="Miller A.N."/>
            <person name="Grigoriev I.V."/>
            <person name="Debuchy R."/>
            <person name="Gladieux P."/>
            <person name="Hiltunen Thoren M."/>
            <person name="Johannesson H."/>
        </authorList>
    </citation>
    <scope>NUCLEOTIDE SEQUENCE</scope>
    <source>
        <strain evidence="1">CBS 123565</strain>
    </source>
</reference>
<name>A0AAN6UGB4_9PEZI</name>
<sequence>MSSPRGINSGTPFIGSRPFLDIINWPVQKQKLWRGKEHITSWSEIRRVARAAIEDALTALFIGELIDLVKDPCRDAGIKAFGNKRDKSAQLKSDYYNVVMDMLQGVVHEEAGRTQARNARTKQLTLVANTPLTRRQGPSRIVLASGDVEAEEVGRDLWETERATEQPGQDVCACEAGMHRGAERERQPVEPQHGEAAGAHPRIEASRHTGVHPGSLQELLHPEIRQVPDPSHEDGLELEDAELVSWLGSLTEDDLKDLDEIEGSELDDWVTVEHDPNAGWVAVLPEWQ</sequence>
<accession>A0AAN6UGB4</accession>
<reference evidence="1" key="2">
    <citation type="submission" date="2023-05" db="EMBL/GenBank/DDBJ databases">
        <authorList>
            <consortium name="Lawrence Berkeley National Laboratory"/>
            <person name="Steindorff A."/>
            <person name="Hensen N."/>
            <person name="Bonometti L."/>
            <person name="Westerberg I."/>
            <person name="Brannstrom I.O."/>
            <person name="Guillou S."/>
            <person name="Cros-Aarteil S."/>
            <person name="Calhoun S."/>
            <person name="Haridas S."/>
            <person name="Kuo A."/>
            <person name="Mondo S."/>
            <person name="Pangilinan J."/>
            <person name="Riley R."/>
            <person name="Labutti K."/>
            <person name="Andreopoulos B."/>
            <person name="Lipzen A."/>
            <person name="Chen C."/>
            <person name="Yanf M."/>
            <person name="Daum C."/>
            <person name="Ng V."/>
            <person name="Clum A."/>
            <person name="Ohm R."/>
            <person name="Martin F."/>
            <person name="Silar P."/>
            <person name="Natvig D."/>
            <person name="Lalanne C."/>
            <person name="Gautier V."/>
            <person name="Ament-Velasquez S.L."/>
            <person name="Kruys A."/>
            <person name="Hutchinson M.I."/>
            <person name="Powell A.J."/>
            <person name="Barry K."/>
            <person name="Miller A.N."/>
            <person name="Grigoriev I.V."/>
            <person name="Debuchy R."/>
            <person name="Gladieux P."/>
            <person name="Thoren M.H."/>
            <person name="Johannesson H."/>
        </authorList>
    </citation>
    <scope>NUCLEOTIDE SEQUENCE</scope>
    <source>
        <strain evidence="1">CBS 123565</strain>
    </source>
</reference>
<organism evidence="1 2">
    <name type="scientific">Trichocladium antarcticum</name>
    <dbReference type="NCBI Taxonomy" id="1450529"/>
    <lineage>
        <taxon>Eukaryota</taxon>
        <taxon>Fungi</taxon>
        <taxon>Dikarya</taxon>
        <taxon>Ascomycota</taxon>
        <taxon>Pezizomycotina</taxon>
        <taxon>Sordariomycetes</taxon>
        <taxon>Sordariomycetidae</taxon>
        <taxon>Sordariales</taxon>
        <taxon>Chaetomiaceae</taxon>
        <taxon>Trichocladium</taxon>
    </lineage>
</organism>
<dbReference type="Proteomes" id="UP001304895">
    <property type="component" value="Unassembled WGS sequence"/>
</dbReference>
<dbReference type="AlphaFoldDB" id="A0AAN6UGB4"/>
<evidence type="ECO:0000313" key="1">
    <source>
        <dbReference type="EMBL" id="KAK4132101.1"/>
    </source>
</evidence>
<protein>
    <submittedName>
        <fullName evidence="1">Uncharacterized protein</fullName>
    </submittedName>
</protein>
<keyword evidence="2" id="KW-1185">Reference proteome</keyword>
<gene>
    <name evidence="1" type="ORF">BT67DRAFT_435762</name>
</gene>
<evidence type="ECO:0000313" key="2">
    <source>
        <dbReference type="Proteomes" id="UP001304895"/>
    </source>
</evidence>
<comment type="caution">
    <text evidence="1">The sequence shown here is derived from an EMBL/GenBank/DDBJ whole genome shotgun (WGS) entry which is preliminary data.</text>
</comment>
<proteinExistence type="predicted"/>